<organism evidence="1">
    <name type="scientific">Solanum chacoense</name>
    <name type="common">Chaco potato</name>
    <dbReference type="NCBI Taxonomy" id="4108"/>
    <lineage>
        <taxon>Eukaryota</taxon>
        <taxon>Viridiplantae</taxon>
        <taxon>Streptophyta</taxon>
        <taxon>Embryophyta</taxon>
        <taxon>Tracheophyta</taxon>
        <taxon>Spermatophyta</taxon>
        <taxon>Magnoliopsida</taxon>
        <taxon>eudicotyledons</taxon>
        <taxon>Gunneridae</taxon>
        <taxon>Pentapetalae</taxon>
        <taxon>asterids</taxon>
        <taxon>lamiids</taxon>
        <taxon>Solanales</taxon>
        <taxon>Solanaceae</taxon>
        <taxon>Solanoideae</taxon>
        <taxon>Solaneae</taxon>
        <taxon>Solanum</taxon>
    </lineage>
</organism>
<sequence>MHAKLGNNNNAALLFSFTTKRTAISGASPPSSTGSIILRYARFTHFTLSKPSDMNPGHVSRCRFIIFSMSVLPKADKSTKVVFVKPSTITHDSTTTGDRISTDVRSDGSGAPIDKILLFIHIDDRSCTKKLIVFG</sequence>
<evidence type="ECO:0000313" key="1">
    <source>
        <dbReference type="EMBL" id="JAP17036.1"/>
    </source>
</evidence>
<protein>
    <submittedName>
        <fullName evidence="1">Putative ovule protein</fullName>
    </submittedName>
</protein>
<name>A0A0V0H9C0_SOLCH</name>
<dbReference type="EMBL" id="GEDG01023035">
    <property type="protein sequence ID" value="JAP17036.1"/>
    <property type="molecule type" value="Transcribed_RNA"/>
</dbReference>
<proteinExistence type="predicted"/>
<accession>A0A0V0H9C0</accession>
<dbReference type="AlphaFoldDB" id="A0A0V0H9C0"/>
<reference evidence="1" key="1">
    <citation type="submission" date="2015-12" db="EMBL/GenBank/DDBJ databases">
        <title>Gene expression during late stages of embryo sac development: a critical building block for successful pollen-pistil interactions.</title>
        <authorList>
            <person name="Liu Y."/>
            <person name="Joly V."/>
            <person name="Sabar M."/>
            <person name="Matton D.P."/>
        </authorList>
    </citation>
    <scope>NUCLEOTIDE SEQUENCE</scope>
</reference>